<evidence type="ECO:0000256" key="5">
    <source>
        <dbReference type="ARBA" id="ARBA00029447"/>
    </source>
</evidence>
<dbReference type="RefSeq" id="WP_185671849.1">
    <property type="nucleotide sequence ID" value="NZ_JACJVP010000043.1"/>
</dbReference>
<dbReference type="AlphaFoldDB" id="A0A7X0RXM9"/>
<accession>A0A7X0RXM9</accession>
<evidence type="ECO:0000256" key="1">
    <source>
        <dbReference type="ARBA" id="ARBA00004236"/>
    </source>
</evidence>
<dbReference type="Proteomes" id="UP000547209">
    <property type="component" value="Unassembled WGS sequence"/>
</dbReference>
<dbReference type="PANTHER" id="PTHR32089:SF112">
    <property type="entry name" value="LYSOZYME-LIKE PROTEIN-RELATED"/>
    <property type="match status" value="1"/>
</dbReference>
<proteinExistence type="inferred from homology"/>
<dbReference type="InterPro" id="IPR004089">
    <property type="entry name" value="MCPsignal_dom"/>
</dbReference>
<dbReference type="SMART" id="SM00304">
    <property type="entry name" value="HAMP"/>
    <property type="match status" value="1"/>
</dbReference>
<sequence length="575" mass="63005">MYISVKVRLILMLCVPLLLFAVTAVYLLESNSANVRKMTNTLYDTAYQSSSLVQNADRDMYQALSEYQRIRLGNLSQADRKKAMEEFNGNVKEVNDGVTEVLAILDKQHLSNLRHAETYENVSEVIDRIKNGFDVWAKQAIVNMQTAKVNESQEDMLLAKFEQGRAGINTFSEIIDQYTVAQTDDMKAKNKASSAGVYTAVIIEWLVFIIAGSLLIRHLSRTISNVLNKTKQISGGNLVFEAQSKYAKDELGQINRSVDGMIQKMRELIGGISGHTETVANSSRELAASAKESAAATQHVAENIQDVTTQVEVQSTIAEESSRAMEEMAIGVQRIAENTTAIADHTSGTSRQVDQGNERVQTLKQQMHDILEAIQHLSRIVESLTVKSDKIGQITENITGFANQTNILSLNASIEAARAGEHGRGFAVVAQEIRKLAASSLESAEVINGLISETRDEISNASAFMDTTLNQSEVGSRMMEDVERDFDAILRSVRQVAAQVHETSAITQQMSASSEEVSAGMEQASTSALEISGKAQTVAAATEEQLALGESISHAAEQLQEVVRNLRTSVSYFKL</sequence>
<evidence type="ECO:0000256" key="6">
    <source>
        <dbReference type="PROSITE-ProRule" id="PRU00284"/>
    </source>
</evidence>
<name>A0A7X0RXM9_9BACL</name>
<evidence type="ECO:0000256" key="3">
    <source>
        <dbReference type="ARBA" id="ARBA00023136"/>
    </source>
</evidence>
<dbReference type="PROSITE" id="PS50885">
    <property type="entry name" value="HAMP"/>
    <property type="match status" value="1"/>
</dbReference>
<feature type="domain" description="Methyl-accepting transducer" evidence="8">
    <location>
        <begin position="289"/>
        <end position="525"/>
    </location>
</feature>
<feature type="transmembrane region" description="Helical" evidence="7">
    <location>
        <begin position="195"/>
        <end position="216"/>
    </location>
</feature>
<keyword evidence="7" id="KW-0812">Transmembrane</keyword>
<evidence type="ECO:0000313" key="10">
    <source>
        <dbReference type="EMBL" id="MBB6673984.1"/>
    </source>
</evidence>
<dbReference type="SMART" id="SM00283">
    <property type="entry name" value="MA"/>
    <property type="match status" value="1"/>
</dbReference>
<organism evidence="10 11">
    <name type="scientific">Cohnella nanjingensis</name>
    <dbReference type="NCBI Taxonomy" id="1387779"/>
    <lineage>
        <taxon>Bacteria</taxon>
        <taxon>Bacillati</taxon>
        <taxon>Bacillota</taxon>
        <taxon>Bacilli</taxon>
        <taxon>Bacillales</taxon>
        <taxon>Paenibacillaceae</taxon>
        <taxon>Cohnella</taxon>
    </lineage>
</organism>
<feature type="domain" description="HAMP" evidence="9">
    <location>
        <begin position="217"/>
        <end position="270"/>
    </location>
</feature>
<reference evidence="10 11" key="1">
    <citation type="submission" date="2020-08" db="EMBL/GenBank/DDBJ databases">
        <title>Cohnella phylogeny.</title>
        <authorList>
            <person name="Dunlap C."/>
        </authorList>
    </citation>
    <scope>NUCLEOTIDE SEQUENCE [LARGE SCALE GENOMIC DNA]</scope>
    <source>
        <strain evidence="10 11">DSM 28246</strain>
    </source>
</reference>
<evidence type="ECO:0000256" key="7">
    <source>
        <dbReference type="SAM" id="Phobius"/>
    </source>
</evidence>
<feature type="transmembrane region" description="Helical" evidence="7">
    <location>
        <begin position="6"/>
        <end position="28"/>
    </location>
</feature>
<dbReference type="GO" id="GO:0004888">
    <property type="term" value="F:transmembrane signaling receptor activity"/>
    <property type="evidence" value="ECO:0007669"/>
    <property type="project" value="InterPro"/>
</dbReference>
<dbReference type="GO" id="GO:0007165">
    <property type="term" value="P:signal transduction"/>
    <property type="evidence" value="ECO:0007669"/>
    <property type="project" value="UniProtKB-KW"/>
</dbReference>
<dbReference type="CDD" id="cd11386">
    <property type="entry name" value="MCP_signal"/>
    <property type="match status" value="1"/>
</dbReference>
<evidence type="ECO:0000256" key="4">
    <source>
        <dbReference type="ARBA" id="ARBA00023224"/>
    </source>
</evidence>
<comment type="similarity">
    <text evidence="5">Belongs to the methyl-accepting chemotaxis (MCP) protein family.</text>
</comment>
<dbReference type="PROSITE" id="PS50111">
    <property type="entry name" value="CHEMOTAXIS_TRANSDUC_2"/>
    <property type="match status" value="1"/>
</dbReference>
<keyword evidence="7" id="KW-1133">Transmembrane helix</keyword>
<evidence type="ECO:0000259" key="8">
    <source>
        <dbReference type="PROSITE" id="PS50111"/>
    </source>
</evidence>
<keyword evidence="11" id="KW-1185">Reference proteome</keyword>
<protein>
    <recommendedName>
        <fullName evidence="12">Methyl-accepting chemotaxis protein</fullName>
    </recommendedName>
</protein>
<evidence type="ECO:0008006" key="12">
    <source>
        <dbReference type="Google" id="ProtNLM"/>
    </source>
</evidence>
<dbReference type="GO" id="GO:0006935">
    <property type="term" value="P:chemotaxis"/>
    <property type="evidence" value="ECO:0007669"/>
    <property type="project" value="InterPro"/>
</dbReference>
<dbReference type="GO" id="GO:0005886">
    <property type="term" value="C:plasma membrane"/>
    <property type="evidence" value="ECO:0007669"/>
    <property type="project" value="UniProtKB-SubCell"/>
</dbReference>
<dbReference type="SUPFAM" id="SSF58104">
    <property type="entry name" value="Methyl-accepting chemotaxis protein (MCP) signaling domain"/>
    <property type="match status" value="1"/>
</dbReference>
<dbReference type="PANTHER" id="PTHR32089">
    <property type="entry name" value="METHYL-ACCEPTING CHEMOTAXIS PROTEIN MCPB"/>
    <property type="match status" value="1"/>
</dbReference>
<evidence type="ECO:0000259" key="9">
    <source>
        <dbReference type="PROSITE" id="PS50885"/>
    </source>
</evidence>
<evidence type="ECO:0000256" key="2">
    <source>
        <dbReference type="ARBA" id="ARBA00022475"/>
    </source>
</evidence>
<dbReference type="PRINTS" id="PR00260">
    <property type="entry name" value="CHEMTRNSDUCR"/>
</dbReference>
<dbReference type="InterPro" id="IPR004090">
    <property type="entry name" value="Chemotax_Me-accpt_rcpt"/>
</dbReference>
<keyword evidence="2" id="KW-1003">Cell membrane</keyword>
<keyword evidence="3 7" id="KW-0472">Membrane</keyword>
<keyword evidence="4 6" id="KW-0807">Transducer</keyword>
<gene>
    <name evidence="10" type="ORF">H7C19_25190</name>
</gene>
<dbReference type="Gene3D" id="6.10.340.10">
    <property type="match status" value="1"/>
</dbReference>
<dbReference type="InterPro" id="IPR003660">
    <property type="entry name" value="HAMP_dom"/>
</dbReference>
<comment type="subcellular location">
    <subcellularLocation>
        <location evidence="1">Cell membrane</location>
    </subcellularLocation>
</comment>
<dbReference type="EMBL" id="JACJVP010000043">
    <property type="protein sequence ID" value="MBB6673984.1"/>
    <property type="molecule type" value="Genomic_DNA"/>
</dbReference>
<evidence type="ECO:0000313" key="11">
    <source>
        <dbReference type="Proteomes" id="UP000547209"/>
    </source>
</evidence>
<comment type="caution">
    <text evidence="10">The sequence shown here is derived from an EMBL/GenBank/DDBJ whole genome shotgun (WGS) entry which is preliminary data.</text>
</comment>
<dbReference type="Pfam" id="PF00015">
    <property type="entry name" value="MCPsignal"/>
    <property type="match status" value="1"/>
</dbReference>
<dbReference type="Gene3D" id="1.10.287.950">
    <property type="entry name" value="Methyl-accepting chemotaxis protein"/>
    <property type="match status" value="1"/>
</dbReference>